<dbReference type="EMBL" id="JAKOGI010000025">
    <property type="protein sequence ID" value="KAJ8448997.1"/>
    <property type="molecule type" value="Genomic_DNA"/>
</dbReference>
<protein>
    <submittedName>
        <fullName evidence="2">Uncharacterized protein</fullName>
    </submittedName>
</protein>
<comment type="caution">
    <text evidence="2">The sequence shown here is derived from an EMBL/GenBank/DDBJ whole genome shotgun (WGS) entry which is preliminary data.</text>
</comment>
<gene>
    <name evidence="2" type="ORF">Cgig2_004052</name>
</gene>
<feature type="compositionally biased region" description="Basic and acidic residues" evidence="1">
    <location>
        <begin position="1"/>
        <end position="16"/>
    </location>
</feature>
<feature type="region of interest" description="Disordered" evidence="1">
    <location>
        <begin position="194"/>
        <end position="242"/>
    </location>
</feature>
<keyword evidence="3" id="KW-1185">Reference proteome</keyword>
<evidence type="ECO:0000256" key="1">
    <source>
        <dbReference type="SAM" id="MobiDB-lite"/>
    </source>
</evidence>
<dbReference type="Proteomes" id="UP001153076">
    <property type="component" value="Unassembled WGS sequence"/>
</dbReference>
<proteinExistence type="predicted"/>
<evidence type="ECO:0000313" key="3">
    <source>
        <dbReference type="Proteomes" id="UP001153076"/>
    </source>
</evidence>
<dbReference type="AlphaFoldDB" id="A0A9Q1KUR7"/>
<organism evidence="2 3">
    <name type="scientific">Carnegiea gigantea</name>
    <dbReference type="NCBI Taxonomy" id="171969"/>
    <lineage>
        <taxon>Eukaryota</taxon>
        <taxon>Viridiplantae</taxon>
        <taxon>Streptophyta</taxon>
        <taxon>Embryophyta</taxon>
        <taxon>Tracheophyta</taxon>
        <taxon>Spermatophyta</taxon>
        <taxon>Magnoliopsida</taxon>
        <taxon>eudicotyledons</taxon>
        <taxon>Gunneridae</taxon>
        <taxon>Pentapetalae</taxon>
        <taxon>Caryophyllales</taxon>
        <taxon>Cactineae</taxon>
        <taxon>Cactaceae</taxon>
        <taxon>Cactoideae</taxon>
        <taxon>Echinocereeae</taxon>
        <taxon>Carnegiea</taxon>
    </lineage>
</organism>
<sequence>MNSERGHSPKKSDQIWRSKNKMKRTGSGRPLDEGATEEREDDDMELGSPSIPESKEEVVGGVRQPISYRDTLQKNNPNLNLDIRHNPIWDKVDTEYDHVFEDDEPPLEDDPTCPTILLTTAEKRMLREPWHKALIMHGAENQAGKENFPIGLNTTEDTSSGTHQAMAHAVQQGGLQNKPGPLSRRPAYQVRPVISSQPRRSNAAIVSKSIGRNPGPNIGPKNTSSGPKVQTRLMWPRPTHQA</sequence>
<evidence type="ECO:0000313" key="2">
    <source>
        <dbReference type="EMBL" id="KAJ8448997.1"/>
    </source>
</evidence>
<reference evidence="2" key="1">
    <citation type="submission" date="2022-04" db="EMBL/GenBank/DDBJ databases">
        <title>Carnegiea gigantea Genome sequencing and assembly v2.</title>
        <authorList>
            <person name="Copetti D."/>
            <person name="Sanderson M.J."/>
            <person name="Burquez A."/>
            <person name="Wojciechowski M.F."/>
        </authorList>
    </citation>
    <scope>NUCLEOTIDE SEQUENCE</scope>
    <source>
        <strain evidence="2">SGP5-SGP5p</strain>
        <tissue evidence="2">Aerial part</tissue>
    </source>
</reference>
<feature type="compositionally biased region" description="Acidic residues" evidence="1">
    <location>
        <begin position="34"/>
        <end position="45"/>
    </location>
</feature>
<feature type="region of interest" description="Disordered" evidence="1">
    <location>
        <begin position="1"/>
        <end position="60"/>
    </location>
</feature>
<name>A0A9Q1KUR7_9CARY</name>
<accession>A0A9Q1KUR7</accession>